<protein>
    <submittedName>
        <fullName evidence="1">Uncharacterized protein</fullName>
    </submittedName>
</protein>
<name>A0ACB7HDD0_MANES</name>
<gene>
    <name evidence="1" type="ORF">MANES_07G016700v8</name>
</gene>
<sequence length="999" mass="109904">MRSSSVIFPLSVRCIVVLVLSLQLSFEVPSIDAATTIGGNETDHLALLEFKAKISHDPQNVTSSWNTSAHFCNWEGVICSRRHKRVTGLNLHSKELVGNLSPYIGNMSFLKVIRLQNNSLQGEIPPEIGRLFRIQVLDLSNNSFEGKIPANLSRCLNMSFLGLAYNKLFGNFPVELATLLKLKHIVIHANYLSGDIPSFLGNFSSLEALSARGNFFSGNIPQSLGQLKHLSSIGLGSNNLSGIVPQAIFNLSSITVLSLSNNSLHGSLPSEIGLLLPQLQILQISRNNFSGSVPVSLSNATKLQRILLQHNNFNGKVDVDFGGLQQLYRLFLSNNNLGKEGENDLDFITSLLNSSNLKDVDLSYNQFKGELPNSVSNVSSTLEWISVHFNQIGGRLPQWLSKIVSLENINLAYNQITGTIPIELGKLSRLVDFKLNDNRLYGSIPSSLGNISSLGEIRLLRNNLQGTIPSSLGNCQKLLFLSLSQNNLSGSIPKELFPFQSMLVSIALDQNRLDGSLPSEIGNLFNLKELYVSQNLLSGEIPNDLGRCNSLELLYMGNNNLEGSIPPSLASLKGLRILDLSHNNFSGKIPEYLEQFALEHVNLSSNNFDGEVPTEGVFANASAISVAGNNRLCGGIPELQLPRCPVSKRSKLRSFKIAVIIISCVFGVVVLLTCMWYGFKKKKREQSPTSLDIMSFHNVSYEMILKATDGFSSANLIGVGSFGSVYKGTFVEDGAIFAVKVLNLQQQGASKSFMAECQSLRNVRHRNLVKIITSCSSIDFQGNEFKALVYDYMPNGDLQDWLHTDLERPVELIDEQPSLSLLQRLNIAIDIGNGLDYLHHHCQKPIIHCDLKPCNILLDDEMVAHIGDFGLAKFLPHLMNPTQSSSIGVRGTIGYTPPEYGLGSEVSTSGDVYSYGILLLEMVTGKKPTDDIFVEGFNLHNFARMAMPNQVLKIVDPILLQEDFPTKARNDSKVECLTCLIKVGVACTMESPQDRMDQL</sequence>
<comment type="caution">
    <text evidence="1">The sequence shown here is derived from an EMBL/GenBank/DDBJ whole genome shotgun (WGS) entry which is preliminary data.</text>
</comment>
<accession>A0ACB7HDD0</accession>
<reference evidence="2" key="1">
    <citation type="journal article" date="2016" name="Nat. Biotechnol.">
        <title>Sequencing wild and cultivated cassava and related species reveals extensive interspecific hybridization and genetic diversity.</title>
        <authorList>
            <person name="Bredeson J.V."/>
            <person name="Lyons J.B."/>
            <person name="Prochnik S.E."/>
            <person name="Wu G.A."/>
            <person name="Ha C.M."/>
            <person name="Edsinger-Gonzales E."/>
            <person name="Grimwood J."/>
            <person name="Schmutz J."/>
            <person name="Rabbi I.Y."/>
            <person name="Egesi C."/>
            <person name="Nauluvula P."/>
            <person name="Lebot V."/>
            <person name="Ndunguru J."/>
            <person name="Mkamilo G."/>
            <person name="Bart R.S."/>
            <person name="Setter T.L."/>
            <person name="Gleadow R.M."/>
            <person name="Kulakow P."/>
            <person name="Ferguson M.E."/>
            <person name="Rounsley S."/>
            <person name="Rokhsar D.S."/>
        </authorList>
    </citation>
    <scope>NUCLEOTIDE SEQUENCE [LARGE SCALE GENOMIC DNA]</scope>
    <source>
        <strain evidence="2">cv. AM560-2</strain>
    </source>
</reference>
<dbReference type="Proteomes" id="UP000091857">
    <property type="component" value="Chromosome 7"/>
</dbReference>
<dbReference type="EMBL" id="CM004393">
    <property type="protein sequence ID" value="KAG8650250.1"/>
    <property type="molecule type" value="Genomic_DNA"/>
</dbReference>
<evidence type="ECO:0000313" key="2">
    <source>
        <dbReference type="Proteomes" id="UP000091857"/>
    </source>
</evidence>
<proteinExistence type="predicted"/>
<keyword evidence="2" id="KW-1185">Reference proteome</keyword>
<organism evidence="1 2">
    <name type="scientific">Manihot esculenta</name>
    <name type="common">Cassava</name>
    <name type="synonym">Jatropha manihot</name>
    <dbReference type="NCBI Taxonomy" id="3983"/>
    <lineage>
        <taxon>Eukaryota</taxon>
        <taxon>Viridiplantae</taxon>
        <taxon>Streptophyta</taxon>
        <taxon>Embryophyta</taxon>
        <taxon>Tracheophyta</taxon>
        <taxon>Spermatophyta</taxon>
        <taxon>Magnoliopsida</taxon>
        <taxon>eudicotyledons</taxon>
        <taxon>Gunneridae</taxon>
        <taxon>Pentapetalae</taxon>
        <taxon>rosids</taxon>
        <taxon>fabids</taxon>
        <taxon>Malpighiales</taxon>
        <taxon>Euphorbiaceae</taxon>
        <taxon>Crotonoideae</taxon>
        <taxon>Manihoteae</taxon>
        <taxon>Manihot</taxon>
    </lineage>
</organism>
<evidence type="ECO:0000313" key="1">
    <source>
        <dbReference type="EMBL" id="KAG8650250.1"/>
    </source>
</evidence>